<protein>
    <submittedName>
        <fullName evidence="6">DNA polymerase Y family protein</fullName>
    </submittedName>
</protein>
<name>A0A927G5U2_9MICO</name>
<dbReference type="GO" id="GO:0006281">
    <property type="term" value="P:DNA repair"/>
    <property type="evidence" value="ECO:0007669"/>
    <property type="project" value="InterPro"/>
</dbReference>
<comment type="similarity">
    <text evidence="1">Belongs to the DNA polymerase type-Y family.</text>
</comment>
<sequence>MTTRTAALWVPDWPVLAAMAVRDIPAHVPAATHDGRRVVAVSATARAHGVRRGMRRRRARECCPDLELLDVDDARDAREFEPVALAAETVVAGLEITRPGLLLLPAVGASRYHGSDEALARALVTRVVERTGHECQVGVADGILAAVLAARESVVVAREGSAAFLGPRPARDLVHVAARPDVVTALDALVGLLDRLGVRTLGALAALPPATVEGRFGALGAWAHRLARGEDLRPPARRRVEQDVAVQADLDPPAERVDVATFAARRLAEDLHDQLVTRSLVAGRLRITARTVEGDDLERTWRLDGPAGGLSPARITDRVRWQLEGWLTTSSVQAARAARGRTGRRRAVGGVSPGGTAEVPGVAPLAHLALTAEEVVAAGAQQPRLWGASSGEDQRAHRALSRVQGLLGGDAVLQVATQGGRDVTDRVHLVPFGEDVVRPRDPAQPWPGSLPSPAPAVVLDPPPDAVVLDAAGRPVVVDARLAMSGDPATVRWAGDAGDGDAGRRGAGTGGAGTVGGWAGPWPLAERWWTTTPRRRVHLQVVLDDGRGLLLASTRGRWTVEGVYD</sequence>
<dbReference type="Gene3D" id="1.10.150.20">
    <property type="entry name" value="5' to 3' exonuclease, C-terminal subdomain"/>
    <property type="match status" value="1"/>
</dbReference>
<dbReference type="EMBL" id="JACYHB010000001">
    <property type="protein sequence ID" value="MBD8077626.1"/>
    <property type="molecule type" value="Genomic_DNA"/>
</dbReference>
<gene>
    <name evidence="6" type="ORF">IF651_00940</name>
</gene>
<keyword evidence="2" id="KW-0227">DNA damage</keyword>
<organism evidence="6 7">
    <name type="scientific">Cellulosimicrobium arenosum</name>
    <dbReference type="NCBI Taxonomy" id="2708133"/>
    <lineage>
        <taxon>Bacteria</taxon>
        <taxon>Bacillati</taxon>
        <taxon>Actinomycetota</taxon>
        <taxon>Actinomycetes</taxon>
        <taxon>Micrococcales</taxon>
        <taxon>Promicromonosporaceae</taxon>
        <taxon>Cellulosimicrobium</taxon>
    </lineage>
</organism>
<dbReference type="InterPro" id="IPR043128">
    <property type="entry name" value="Rev_trsase/Diguanyl_cyclase"/>
</dbReference>
<dbReference type="Gene3D" id="3.40.1170.60">
    <property type="match status" value="1"/>
</dbReference>
<dbReference type="CDD" id="cd03468">
    <property type="entry name" value="PolY_like"/>
    <property type="match status" value="1"/>
</dbReference>
<keyword evidence="7" id="KW-1185">Reference proteome</keyword>
<dbReference type="Gene3D" id="3.30.70.270">
    <property type="match status" value="1"/>
</dbReference>
<evidence type="ECO:0000256" key="1">
    <source>
        <dbReference type="ARBA" id="ARBA00010945"/>
    </source>
</evidence>
<evidence type="ECO:0000313" key="7">
    <source>
        <dbReference type="Proteomes" id="UP000610846"/>
    </source>
</evidence>
<evidence type="ECO:0000256" key="3">
    <source>
        <dbReference type="ARBA" id="ARBA00025589"/>
    </source>
</evidence>
<dbReference type="Proteomes" id="UP000610846">
    <property type="component" value="Unassembled WGS sequence"/>
</dbReference>
<evidence type="ECO:0000313" key="6">
    <source>
        <dbReference type="EMBL" id="MBD8077626.1"/>
    </source>
</evidence>
<dbReference type="InterPro" id="IPR050356">
    <property type="entry name" value="SulA_CellDiv_inhibitor"/>
</dbReference>
<feature type="region of interest" description="Disordered" evidence="4">
    <location>
        <begin position="492"/>
        <end position="516"/>
    </location>
</feature>
<comment type="function">
    <text evidence="3">Poorly processive, error-prone DNA polymerase involved in untargeted mutagenesis. Copies undamaged DNA at stalled replication forks, which arise in vivo from mismatched or misaligned primer ends. These misaligned primers can be extended by PolIV. Exhibits no 3'-5' exonuclease (proofreading) activity. May be involved in translesional synthesis, in conjunction with the beta clamp from PolIII.</text>
</comment>
<feature type="compositionally biased region" description="Gly residues" evidence="4">
    <location>
        <begin position="504"/>
        <end position="516"/>
    </location>
</feature>
<evidence type="ECO:0000256" key="4">
    <source>
        <dbReference type="SAM" id="MobiDB-lite"/>
    </source>
</evidence>
<dbReference type="PANTHER" id="PTHR35369">
    <property type="entry name" value="BLR3025 PROTEIN-RELATED"/>
    <property type="match status" value="1"/>
</dbReference>
<dbReference type="PANTHER" id="PTHR35369:SF2">
    <property type="entry name" value="BLR3025 PROTEIN"/>
    <property type="match status" value="1"/>
</dbReference>
<proteinExistence type="inferred from homology"/>
<feature type="domain" description="UmuC" evidence="5">
    <location>
        <begin position="20"/>
        <end position="153"/>
    </location>
</feature>
<evidence type="ECO:0000259" key="5">
    <source>
        <dbReference type="PROSITE" id="PS50173"/>
    </source>
</evidence>
<dbReference type="AlphaFoldDB" id="A0A927G5U2"/>
<reference evidence="6" key="1">
    <citation type="journal article" date="2018" name="Curr. Microbiol.">
        <title>Cellulosimicrobium arenosum sp. nov., Isolated from Marine Sediment Sand.</title>
        <authorList>
            <person name="Oh M."/>
            <person name="Kim J.H."/>
            <person name="Yoon J.H."/>
            <person name="Schumann P."/>
            <person name="Kim W."/>
        </authorList>
    </citation>
    <scope>NUCLEOTIDE SEQUENCE</scope>
    <source>
        <strain evidence="6">KCTC 49039</strain>
    </source>
</reference>
<dbReference type="PROSITE" id="PS50173">
    <property type="entry name" value="UMUC"/>
    <property type="match status" value="1"/>
</dbReference>
<reference evidence="6" key="2">
    <citation type="submission" date="2020-09" db="EMBL/GenBank/DDBJ databases">
        <authorList>
            <person name="Yu Y."/>
        </authorList>
    </citation>
    <scope>NUCLEOTIDE SEQUENCE</scope>
    <source>
        <strain evidence="6">KCTC 49039</strain>
    </source>
</reference>
<dbReference type="Pfam" id="PF00817">
    <property type="entry name" value="IMS"/>
    <property type="match status" value="1"/>
</dbReference>
<evidence type="ECO:0000256" key="2">
    <source>
        <dbReference type="ARBA" id="ARBA00022763"/>
    </source>
</evidence>
<accession>A0A927G5U2</accession>
<comment type="caution">
    <text evidence="6">The sequence shown here is derived from an EMBL/GenBank/DDBJ whole genome shotgun (WGS) entry which is preliminary data.</text>
</comment>
<dbReference type="RefSeq" id="WP_191827207.1">
    <property type="nucleotide sequence ID" value="NZ_JACYHB010000001.1"/>
</dbReference>
<dbReference type="InterPro" id="IPR043502">
    <property type="entry name" value="DNA/RNA_pol_sf"/>
</dbReference>
<dbReference type="InterPro" id="IPR001126">
    <property type="entry name" value="UmuC"/>
</dbReference>
<dbReference type="SUPFAM" id="SSF56672">
    <property type="entry name" value="DNA/RNA polymerases"/>
    <property type="match status" value="1"/>
</dbReference>